<accession>A0A246DLC2</accession>
<evidence type="ECO:0000313" key="1">
    <source>
        <dbReference type="EMBL" id="OWO89996.1"/>
    </source>
</evidence>
<proteinExistence type="predicted"/>
<dbReference type="Proteomes" id="UP000197269">
    <property type="component" value="Unassembled WGS sequence"/>
</dbReference>
<sequence length="104" mass="11801">MSGRSLLRITVVTIFGMGGWSPSLAQFECFPGPIRETEERGLQSEAIDAMVDGDRELACEAYERLVQMLRGDQGIYASCGLVSFRISLEKRIRSYQRKMDRMKC</sequence>
<reference evidence="1 2" key="1">
    <citation type="submission" date="2017-03" db="EMBL/GenBank/DDBJ databases">
        <title>Genome of strain Rhizobium sp. CNPSo 668.</title>
        <authorList>
            <person name="Ribeiro R."/>
        </authorList>
    </citation>
    <scope>NUCLEOTIDE SEQUENCE [LARGE SCALE GENOMIC DNA]</scope>
    <source>
        <strain evidence="1 2">CNPSo 668</strain>
    </source>
</reference>
<name>A0A246DLC2_9HYPH</name>
<dbReference type="AlphaFoldDB" id="A0A246DLC2"/>
<evidence type="ECO:0000313" key="2">
    <source>
        <dbReference type="Proteomes" id="UP000197269"/>
    </source>
</evidence>
<protein>
    <submittedName>
        <fullName evidence="1">Uncharacterized protein</fullName>
    </submittedName>
</protein>
<dbReference type="EMBL" id="MXPU01000032">
    <property type="protein sequence ID" value="OWO89996.1"/>
    <property type="molecule type" value="Genomic_DNA"/>
</dbReference>
<comment type="caution">
    <text evidence="1">The sequence shown here is derived from an EMBL/GenBank/DDBJ whole genome shotgun (WGS) entry which is preliminary data.</text>
</comment>
<gene>
    <name evidence="1" type="ORF">B5E41_29150</name>
</gene>
<organism evidence="1 2">
    <name type="scientific">Rhizobium esperanzae</name>
    <dbReference type="NCBI Taxonomy" id="1967781"/>
    <lineage>
        <taxon>Bacteria</taxon>
        <taxon>Pseudomonadati</taxon>
        <taxon>Pseudomonadota</taxon>
        <taxon>Alphaproteobacteria</taxon>
        <taxon>Hyphomicrobiales</taxon>
        <taxon>Rhizobiaceae</taxon>
        <taxon>Rhizobium/Agrobacterium group</taxon>
        <taxon>Rhizobium</taxon>
    </lineage>
</organism>